<reference evidence="1 2" key="1">
    <citation type="submission" date="2016-03" db="EMBL/GenBank/DDBJ databases">
        <title>Whole genome sequencing of Grifola frondosa 9006-11.</title>
        <authorList>
            <person name="Min B."/>
            <person name="Park H."/>
            <person name="Kim J.-G."/>
            <person name="Cho H."/>
            <person name="Oh Y.-L."/>
            <person name="Kong W.-S."/>
            <person name="Choi I.-G."/>
        </authorList>
    </citation>
    <scope>NUCLEOTIDE SEQUENCE [LARGE SCALE GENOMIC DNA]</scope>
    <source>
        <strain evidence="1 2">9006-11</strain>
    </source>
</reference>
<evidence type="ECO:0000313" key="1">
    <source>
        <dbReference type="EMBL" id="OBZ69726.1"/>
    </source>
</evidence>
<dbReference type="Proteomes" id="UP000092993">
    <property type="component" value="Unassembled WGS sequence"/>
</dbReference>
<protein>
    <submittedName>
        <fullName evidence="1">Uncharacterized protein</fullName>
    </submittedName>
</protein>
<dbReference type="EMBL" id="LUGG01000015">
    <property type="protein sequence ID" value="OBZ69726.1"/>
    <property type="molecule type" value="Genomic_DNA"/>
</dbReference>
<organism evidence="1 2">
    <name type="scientific">Grifola frondosa</name>
    <name type="common">Maitake</name>
    <name type="synonym">Polyporus frondosus</name>
    <dbReference type="NCBI Taxonomy" id="5627"/>
    <lineage>
        <taxon>Eukaryota</taxon>
        <taxon>Fungi</taxon>
        <taxon>Dikarya</taxon>
        <taxon>Basidiomycota</taxon>
        <taxon>Agaricomycotina</taxon>
        <taxon>Agaricomycetes</taxon>
        <taxon>Polyporales</taxon>
        <taxon>Grifolaceae</taxon>
        <taxon>Grifola</taxon>
    </lineage>
</organism>
<comment type="caution">
    <text evidence="1">The sequence shown here is derived from an EMBL/GenBank/DDBJ whole genome shotgun (WGS) entry which is preliminary data.</text>
</comment>
<name>A0A1C7LZS7_GRIFR</name>
<proteinExistence type="predicted"/>
<keyword evidence="2" id="KW-1185">Reference proteome</keyword>
<dbReference type="AlphaFoldDB" id="A0A1C7LZS7"/>
<accession>A0A1C7LZS7</accession>
<evidence type="ECO:0000313" key="2">
    <source>
        <dbReference type="Proteomes" id="UP000092993"/>
    </source>
</evidence>
<gene>
    <name evidence="1" type="ORF">A0H81_10422</name>
</gene>
<sequence>MLDAIQREYRLGTRRHWRRDCNIVVSTHDSEIGSSSRRDLIPPHPSQSKTVVCNCSVGTTGARFVGLALLCMGSPSGDASIAVFDGIQTGFVGMPEKLGNKIRGEVDAFIGHRALCMPKGLFHKHSFLSRGERSAFDNQLARPSSRSLDPGCRHSSYLRHFLSELREPLRCGCFTESVCRHELEDGCIPICCNVIGGPKVPYRCQVYQCAILAIKGR</sequence>